<dbReference type="EMBL" id="CP150484">
    <property type="protein sequence ID" value="WYW19488.1"/>
    <property type="molecule type" value="Genomic_DNA"/>
</dbReference>
<reference evidence="1" key="1">
    <citation type="submission" date="2023-10" db="EMBL/GenBank/DDBJ databases">
        <title>Whole genome sequencing of actinobacterial strain Amycolatopsis sp. (BCA-696) identifies the underlying plant growth-promoting genes.</title>
        <authorList>
            <person name="Gandham P."/>
            <person name="Vadla N."/>
            <person name="Saji A."/>
            <person name="Srinivas V."/>
            <person name="Ruperao P."/>
            <person name="Selvanayagam S."/>
            <person name="Saxena R.K."/>
            <person name="Rathore A."/>
            <person name="Gopalakrishnan S."/>
            <person name="Thakur V."/>
        </authorList>
    </citation>
    <scope>NUCLEOTIDE SEQUENCE</scope>
    <source>
        <strain evidence="1">BCA-696</strain>
    </source>
</reference>
<organism evidence="1 2">
    <name type="scientific">Amycolatopsis coloradensis</name>
    <dbReference type="NCBI Taxonomy" id="76021"/>
    <lineage>
        <taxon>Bacteria</taxon>
        <taxon>Bacillati</taxon>
        <taxon>Actinomycetota</taxon>
        <taxon>Actinomycetes</taxon>
        <taxon>Pseudonocardiales</taxon>
        <taxon>Pseudonocardiaceae</taxon>
        <taxon>Amycolatopsis</taxon>
    </lineage>
</organism>
<evidence type="ECO:0000313" key="2">
    <source>
        <dbReference type="Proteomes" id="UP001456344"/>
    </source>
</evidence>
<sequence>MKGRVRPSLGISRPGILGLAALGVPRVVAHDLGLVGPVGNALLVFVPLAIWLAIVLWHRVPNPFLTLLMVGLVYGVLLGVTHQLLWTEAFPGGPPSLGGNLTGMLPPSSEAVVLRIFAFGSSLFTGLLTGAASGAVAWLLAKMVPGLRQRK</sequence>
<dbReference type="Proteomes" id="UP001456344">
    <property type="component" value="Chromosome"/>
</dbReference>
<protein>
    <submittedName>
        <fullName evidence="1">Uncharacterized protein</fullName>
    </submittedName>
</protein>
<name>A0ACD5BJ77_9PSEU</name>
<keyword evidence="2" id="KW-1185">Reference proteome</keyword>
<evidence type="ECO:0000313" key="1">
    <source>
        <dbReference type="EMBL" id="WYW19488.1"/>
    </source>
</evidence>
<proteinExistence type="predicted"/>
<accession>A0ACD5BJ77</accession>
<gene>
    <name evidence="1" type="ORF">LCL61_28485</name>
</gene>